<dbReference type="KEGG" id="pxi:J5O05_04720"/>
<dbReference type="PANTHER" id="PTHR33840">
    <property type="match status" value="1"/>
</dbReference>
<evidence type="ECO:0000313" key="3">
    <source>
        <dbReference type="Proteomes" id="UP000664904"/>
    </source>
</evidence>
<evidence type="ECO:0000259" key="1">
    <source>
        <dbReference type="Pfam" id="PF09994"/>
    </source>
</evidence>
<dbReference type="RefSeq" id="WP_208843814.1">
    <property type="nucleotide sequence ID" value="NZ_CP072133.1"/>
</dbReference>
<dbReference type="Pfam" id="PF09994">
    <property type="entry name" value="T6SS_Tle1-like_cat"/>
    <property type="match status" value="1"/>
</dbReference>
<dbReference type="Proteomes" id="UP000664904">
    <property type="component" value="Chromosome"/>
</dbReference>
<gene>
    <name evidence="2" type="ORF">J5O05_04720</name>
</gene>
<dbReference type="PANTHER" id="PTHR33840:SF1">
    <property type="entry name" value="TLE1 PHOSPHOLIPASE DOMAIN-CONTAINING PROTEIN"/>
    <property type="match status" value="1"/>
</dbReference>
<organism evidence="2 3">
    <name type="scientific">Pseudoalteromonas xiamenensis</name>
    <dbReference type="NCBI Taxonomy" id="882626"/>
    <lineage>
        <taxon>Bacteria</taxon>
        <taxon>Pseudomonadati</taxon>
        <taxon>Pseudomonadota</taxon>
        <taxon>Gammaproteobacteria</taxon>
        <taxon>Alteromonadales</taxon>
        <taxon>Pseudoalteromonadaceae</taxon>
        <taxon>Pseudoalteromonas</taxon>
    </lineage>
</organism>
<protein>
    <submittedName>
        <fullName evidence="2">DUF2235 domain-containing protein</fullName>
    </submittedName>
</protein>
<dbReference type="AlphaFoldDB" id="A0A975HLR2"/>
<name>A0A975HLR2_9GAMM</name>
<sequence length="344" mass="39049">MKRLILCMDGTWNKPAQYDRGKRKPSNVVKMARGILPCSEEGVHQVVFYSEGVGTRWGLDKVLGGVLGIGLSTNVRRAYRFLVHNYQPGDEIYCFGFSRGAYTVRSVIGLIYQIGLLPKSHAFYLPEAYDLYRERAPSSVIQAFREKHQTRSVPIRFVGVWDTVGALGIPVKINALNRRYQFHNVSLTPNIEHAYQALAIDERRGLFKPAIWRLPPGSSQKLDQQWFAGSHSNVGGGYEKDGLANISLHWLKDNAANLGLAFDEEFLRFYKPCSLGEYRDPMRWYLRASTTLRDIAAVKQSNESIHPSVFERMTALPSYRPANLKHLFDIPTIELPSDQSLIKD</sequence>
<reference evidence="2" key="1">
    <citation type="submission" date="2021-03" db="EMBL/GenBank/DDBJ databases">
        <title>Complete Genome of Pseudoalteromonas xiamenensis STKMTI.2, a new potential marine bacterium producing anti-Vibrio compounds.</title>
        <authorList>
            <person name="Handayani D.P."/>
            <person name="Isnansetyo A."/>
            <person name="Istiqomah I."/>
            <person name="Jumina J."/>
        </authorList>
    </citation>
    <scope>NUCLEOTIDE SEQUENCE</scope>
    <source>
        <strain evidence="2">STKMTI.2</strain>
    </source>
</reference>
<dbReference type="EMBL" id="CP072133">
    <property type="protein sequence ID" value="QTH72192.1"/>
    <property type="molecule type" value="Genomic_DNA"/>
</dbReference>
<feature type="domain" description="T6SS Phospholipase effector Tle1-like catalytic" evidence="1">
    <location>
        <begin position="2"/>
        <end position="252"/>
    </location>
</feature>
<dbReference type="InterPro" id="IPR018712">
    <property type="entry name" value="Tle1-like_cat"/>
</dbReference>
<proteinExistence type="predicted"/>
<accession>A0A975HLR2</accession>
<keyword evidence="3" id="KW-1185">Reference proteome</keyword>
<evidence type="ECO:0000313" key="2">
    <source>
        <dbReference type="EMBL" id="QTH72192.1"/>
    </source>
</evidence>